<dbReference type="Pfam" id="PF00350">
    <property type="entry name" value="Dynamin_N"/>
    <property type="match status" value="1"/>
</dbReference>
<evidence type="ECO:0000259" key="2">
    <source>
        <dbReference type="Pfam" id="PF00350"/>
    </source>
</evidence>
<dbReference type="GO" id="GO:0005739">
    <property type="term" value="C:mitochondrion"/>
    <property type="evidence" value="ECO:0007669"/>
    <property type="project" value="TreeGrafter"/>
</dbReference>
<dbReference type="GO" id="GO:0005874">
    <property type="term" value="C:microtubule"/>
    <property type="evidence" value="ECO:0007669"/>
    <property type="project" value="TreeGrafter"/>
</dbReference>
<keyword evidence="4" id="KW-1185">Reference proteome</keyword>
<dbReference type="GO" id="GO:0008017">
    <property type="term" value="F:microtubule binding"/>
    <property type="evidence" value="ECO:0007669"/>
    <property type="project" value="TreeGrafter"/>
</dbReference>
<dbReference type="VEuPathDB" id="FungiDB:TREMEDRAFT_59852"/>
<dbReference type="Proteomes" id="UP000289152">
    <property type="component" value="Unassembled WGS sequence"/>
</dbReference>
<dbReference type="GO" id="GO:0003924">
    <property type="term" value="F:GTPase activity"/>
    <property type="evidence" value="ECO:0007669"/>
    <property type="project" value="TreeGrafter"/>
</dbReference>
<feature type="region of interest" description="Disordered" evidence="1">
    <location>
        <begin position="1"/>
        <end position="43"/>
    </location>
</feature>
<evidence type="ECO:0000256" key="1">
    <source>
        <dbReference type="SAM" id="MobiDB-lite"/>
    </source>
</evidence>
<name>A0A4V1M4U5_TREME</name>
<dbReference type="InterPro" id="IPR045063">
    <property type="entry name" value="Dynamin_N"/>
</dbReference>
<dbReference type="OrthoDB" id="5061070at2759"/>
<sequence>MPTPPTPESPARARPGSNGLLIDPQTPSPTRTRRLEPDQESDMEDDLDAVFAVHDLLINSSDILEGIDKLPVTKFVTIGGQSAGKSMFLSCLLNINLWSEYGTTATFGPTMIHSRFREAPFEASIEIEFLNPAPGKPRKVLFTTEPLRNSGEVREALRLAGNEARRSRDGMIRVRTLETLSQLSDDERLRGSGSLPKFTDNVVTLHVSGPDQRNATVVDLPGLIGGDDGPKVEAFAELYLADLNNIAILCLAAGGADPSFSAREIQLVKKHRPQGQMVAGIITKADYIELPAKSSFIQLAHDEYPHFQGFKAEYKWSIVRLKTADENVQNRTYDETRHAERELFAERRWAAVKERGLATLGMDATKDKLFKIFARLAKEDKSKLPSLLEERKTEARAKLSALPSEEARPIGALHDLINETVSVLRTKLYKTDKYTKMLCDSQRQFGTSLKNTIPICHPVLNTAAESISADDTVPSTPDGTGQQRGPATLASQADLWLDDVLSVVRKKTSARDGTCYIDECRLELTLRTTSLWTEICLTYIGETWKIVDLAIKEVLGGICEKEALRRKVVTHLTKLQKMYRDRTKERLDWLCARERQGRELLDLLDDDRREVFRTLVKHLFDRFNKTYHTKLLEQSNDFQGLARRSAPLSSPRSTSAASQVSDSDAEGDSIWTKVKAREVRRAIEVQGGLTVCLNQAAQRILDVVGREGQATLLDYLDGAICALRQGFDLENTVEMVTKRTRDMFEADADTVEMRNKQKRLLESINELEDPGLARIRM</sequence>
<evidence type="ECO:0000313" key="4">
    <source>
        <dbReference type="Proteomes" id="UP000289152"/>
    </source>
</evidence>
<accession>A0A4V1M4U5</accession>
<protein>
    <recommendedName>
        <fullName evidence="2">Dynamin N-terminal domain-containing protein</fullName>
    </recommendedName>
</protein>
<dbReference type="EMBL" id="SDIL01000007">
    <property type="protein sequence ID" value="RXK41587.1"/>
    <property type="molecule type" value="Genomic_DNA"/>
</dbReference>
<dbReference type="GO" id="GO:0048312">
    <property type="term" value="P:intracellular distribution of mitochondria"/>
    <property type="evidence" value="ECO:0007669"/>
    <property type="project" value="TreeGrafter"/>
</dbReference>
<organism evidence="3 4">
    <name type="scientific">Tremella mesenterica</name>
    <name type="common">Jelly fungus</name>
    <dbReference type="NCBI Taxonomy" id="5217"/>
    <lineage>
        <taxon>Eukaryota</taxon>
        <taxon>Fungi</taxon>
        <taxon>Dikarya</taxon>
        <taxon>Basidiomycota</taxon>
        <taxon>Agaricomycotina</taxon>
        <taxon>Tremellomycetes</taxon>
        <taxon>Tremellales</taxon>
        <taxon>Tremellaceae</taxon>
        <taxon>Tremella</taxon>
    </lineage>
</organism>
<gene>
    <name evidence="3" type="ORF">M231_01086</name>
</gene>
<feature type="domain" description="Dynamin N-terminal" evidence="2">
    <location>
        <begin position="77"/>
        <end position="285"/>
    </location>
</feature>
<dbReference type="GO" id="GO:0016020">
    <property type="term" value="C:membrane"/>
    <property type="evidence" value="ECO:0007669"/>
    <property type="project" value="TreeGrafter"/>
</dbReference>
<dbReference type="InterPro" id="IPR027417">
    <property type="entry name" value="P-loop_NTPase"/>
</dbReference>
<dbReference type="STRING" id="5217.A0A4V1M4U5"/>
<proteinExistence type="predicted"/>
<dbReference type="GO" id="GO:0000266">
    <property type="term" value="P:mitochondrial fission"/>
    <property type="evidence" value="ECO:0007669"/>
    <property type="project" value="TreeGrafter"/>
</dbReference>
<feature type="compositionally biased region" description="Low complexity" evidence="1">
    <location>
        <begin position="643"/>
        <end position="658"/>
    </location>
</feature>
<evidence type="ECO:0000313" key="3">
    <source>
        <dbReference type="EMBL" id="RXK41587.1"/>
    </source>
</evidence>
<dbReference type="PANTHER" id="PTHR11566:SF21">
    <property type="entry name" value="DYNAMIN RELATED PROTEIN 1, ISOFORM A"/>
    <property type="match status" value="1"/>
</dbReference>
<dbReference type="GO" id="GO:0016559">
    <property type="term" value="P:peroxisome fission"/>
    <property type="evidence" value="ECO:0007669"/>
    <property type="project" value="TreeGrafter"/>
</dbReference>
<dbReference type="SUPFAM" id="SSF52540">
    <property type="entry name" value="P-loop containing nucleoside triphosphate hydrolases"/>
    <property type="match status" value="1"/>
</dbReference>
<dbReference type="PANTHER" id="PTHR11566">
    <property type="entry name" value="DYNAMIN"/>
    <property type="match status" value="1"/>
</dbReference>
<dbReference type="AlphaFoldDB" id="A0A4V1M4U5"/>
<comment type="caution">
    <text evidence="3">The sequence shown here is derived from an EMBL/GenBank/DDBJ whole genome shotgun (WGS) entry which is preliminary data.</text>
</comment>
<dbReference type="GO" id="GO:0006897">
    <property type="term" value="P:endocytosis"/>
    <property type="evidence" value="ECO:0007669"/>
    <property type="project" value="TreeGrafter"/>
</dbReference>
<reference evidence="3 4" key="1">
    <citation type="submission" date="2016-06" db="EMBL/GenBank/DDBJ databases">
        <title>Evolution of pathogenesis and genome organization in the Tremellales.</title>
        <authorList>
            <person name="Cuomo C."/>
            <person name="Litvintseva A."/>
            <person name="Heitman J."/>
            <person name="Chen Y."/>
            <person name="Sun S."/>
            <person name="Springer D."/>
            <person name="Dromer F."/>
            <person name="Young S."/>
            <person name="Zeng Q."/>
            <person name="Chapman S."/>
            <person name="Gujja S."/>
            <person name="Saif S."/>
            <person name="Birren B."/>
        </authorList>
    </citation>
    <scope>NUCLEOTIDE SEQUENCE [LARGE SCALE GENOMIC DNA]</scope>
    <source>
        <strain evidence="3 4">ATCC 28783</strain>
    </source>
</reference>
<dbReference type="PRINTS" id="PR00195">
    <property type="entry name" value="DYNAMIN"/>
</dbReference>
<feature type="region of interest" description="Disordered" evidence="1">
    <location>
        <begin position="643"/>
        <end position="664"/>
    </location>
</feature>
<dbReference type="Gene3D" id="3.40.50.300">
    <property type="entry name" value="P-loop containing nucleotide triphosphate hydrolases"/>
    <property type="match status" value="1"/>
</dbReference>
<dbReference type="InParanoid" id="A0A4V1M4U5"/>
<dbReference type="InterPro" id="IPR022812">
    <property type="entry name" value="Dynamin"/>
</dbReference>